<evidence type="ECO:0008006" key="5">
    <source>
        <dbReference type="Google" id="ProtNLM"/>
    </source>
</evidence>
<reference evidence="4" key="1">
    <citation type="submission" date="2019-10" db="EMBL/GenBank/DDBJ databases">
        <title>Complete Genome Sequence of Bradyrhizobium betae type strain PL7HG1T.</title>
        <authorList>
            <person name="Bromfield E.S.P."/>
            <person name="Cloutier S."/>
        </authorList>
    </citation>
    <scope>NUCLEOTIDE SEQUENCE [LARGE SCALE GENOMIC DNA]</scope>
    <source>
        <strain evidence="4">PL7HG1</strain>
    </source>
</reference>
<dbReference type="EMBL" id="CP044543">
    <property type="protein sequence ID" value="QFI72627.1"/>
    <property type="molecule type" value="Genomic_DNA"/>
</dbReference>
<protein>
    <recommendedName>
        <fullName evidence="5">SseB protein N-terminal domain-containing protein</fullName>
    </recommendedName>
</protein>
<dbReference type="AlphaFoldDB" id="A0A5P6P2P0"/>
<dbReference type="Pfam" id="PF14581">
    <property type="entry name" value="SseB_C"/>
    <property type="match status" value="1"/>
</dbReference>
<dbReference type="Proteomes" id="UP000325641">
    <property type="component" value="Chromosome"/>
</dbReference>
<evidence type="ECO:0000313" key="3">
    <source>
        <dbReference type="EMBL" id="QFI72627.1"/>
    </source>
</evidence>
<dbReference type="OrthoDB" id="8227595at2"/>
<organism evidence="3 4">
    <name type="scientific">Bradyrhizobium betae</name>
    <dbReference type="NCBI Taxonomy" id="244734"/>
    <lineage>
        <taxon>Bacteria</taxon>
        <taxon>Pseudomonadati</taxon>
        <taxon>Pseudomonadota</taxon>
        <taxon>Alphaproteobacteria</taxon>
        <taxon>Hyphomicrobiales</taxon>
        <taxon>Nitrobacteraceae</taxon>
        <taxon>Bradyrhizobium</taxon>
    </lineage>
</organism>
<dbReference type="InterPro" id="IPR009839">
    <property type="entry name" value="SseB_N"/>
</dbReference>
<evidence type="ECO:0000259" key="1">
    <source>
        <dbReference type="Pfam" id="PF07179"/>
    </source>
</evidence>
<gene>
    <name evidence="3" type="ORF">F8237_09645</name>
</gene>
<evidence type="ECO:0000259" key="2">
    <source>
        <dbReference type="Pfam" id="PF14581"/>
    </source>
</evidence>
<feature type="domain" description="SseB protein N-terminal" evidence="1">
    <location>
        <begin position="9"/>
        <end position="128"/>
    </location>
</feature>
<proteinExistence type="predicted"/>
<evidence type="ECO:0000313" key="4">
    <source>
        <dbReference type="Proteomes" id="UP000325641"/>
    </source>
</evidence>
<dbReference type="RefSeq" id="WP_151644067.1">
    <property type="nucleotide sequence ID" value="NZ_CP044543.1"/>
</dbReference>
<feature type="domain" description="SseB protein C-terminal" evidence="2">
    <location>
        <begin position="144"/>
        <end position="236"/>
    </location>
</feature>
<name>A0A5P6P2P0_9BRAD</name>
<sequence length="258" mass="27992">MFEPENEIERMLMRAAQEPPERAAFARALIDAEIVVVLVPEGGQLKPGPDGQAIVPEGTRLTLPSAMRGEERLLPFFTAPSRARAWFSGDHVVAPDRTRDLFGRYPEAFFVLNPGSDYGKEFTPAEVKRLLAGHFEEGAETITIPAGEQVMLGHPSDVPDQLIAALSREFSAEKSIRGAWLMLAARAGHPDQSWMLGVDHGGSWSTVLAAINRAVAGNVLKGRPLDAVPLESSSLASTLRTGIPIPAVKRGFFQKLFS</sequence>
<accession>A0A5P6P2P0</accession>
<dbReference type="InterPro" id="IPR027945">
    <property type="entry name" value="SseB_C"/>
</dbReference>
<dbReference type="Pfam" id="PF07179">
    <property type="entry name" value="SseB"/>
    <property type="match status" value="1"/>
</dbReference>
<dbReference type="KEGG" id="bbet:F8237_09645"/>